<keyword evidence="2" id="KW-0597">Phosphoprotein</keyword>
<organism evidence="9 10">
    <name type="scientific">Gomphillus americanus</name>
    <dbReference type="NCBI Taxonomy" id="1940652"/>
    <lineage>
        <taxon>Eukaryota</taxon>
        <taxon>Fungi</taxon>
        <taxon>Dikarya</taxon>
        <taxon>Ascomycota</taxon>
        <taxon>Pezizomycotina</taxon>
        <taxon>Lecanoromycetes</taxon>
        <taxon>OSLEUM clade</taxon>
        <taxon>Ostropomycetidae</taxon>
        <taxon>Ostropales</taxon>
        <taxon>Graphidaceae</taxon>
        <taxon>Gomphilloideae</taxon>
        <taxon>Gomphillus</taxon>
    </lineage>
</organism>
<feature type="compositionally biased region" description="Polar residues" evidence="6">
    <location>
        <begin position="717"/>
        <end position="730"/>
    </location>
</feature>
<feature type="compositionally biased region" description="Polar residues" evidence="6">
    <location>
        <begin position="1420"/>
        <end position="1429"/>
    </location>
</feature>
<feature type="region of interest" description="Disordered" evidence="6">
    <location>
        <begin position="1378"/>
        <end position="1430"/>
    </location>
</feature>
<comment type="caution">
    <text evidence="9">The sequence shown here is derived from an EMBL/GenBank/DDBJ whole genome shotgun (WGS) entry which is preliminary data.</text>
</comment>
<gene>
    <name evidence="9" type="ORF">GOMPHAMPRED_004734</name>
</gene>
<dbReference type="GO" id="GO:0005634">
    <property type="term" value="C:nucleus"/>
    <property type="evidence" value="ECO:0007669"/>
    <property type="project" value="UniProtKB-SubCell"/>
</dbReference>
<keyword evidence="3" id="KW-0238">DNA-binding</keyword>
<evidence type="ECO:0000259" key="8">
    <source>
        <dbReference type="Pfam" id="PF20222"/>
    </source>
</evidence>
<dbReference type="InterPro" id="IPR046488">
    <property type="entry name" value="Sfc3/Tfc3_C"/>
</dbReference>
<evidence type="ECO:0000256" key="6">
    <source>
        <dbReference type="SAM" id="MobiDB-lite"/>
    </source>
</evidence>
<feature type="domain" description="B-block binding subunit of TFIIIC" evidence="7">
    <location>
        <begin position="124"/>
        <end position="192"/>
    </location>
</feature>
<feature type="compositionally biased region" description="Polar residues" evidence="6">
    <location>
        <begin position="531"/>
        <end position="549"/>
    </location>
</feature>
<dbReference type="InterPro" id="IPR044210">
    <property type="entry name" value="Tfc3-like"/>
</dbReference>
<keyword evidence="5" id="KW-0539">Nucleus</keyword>
<feature type="compositionally biased region" description="Basic and acidic residues" evidence="6">
    <location>
        <begin position="1149"/>
        <end position="1166"/>
    </location>
</feature>
<dbReference type="PANTHER" id="PTHR15180:SF1">
    <property type="entry name" value="GENERAL TRANSCRIPTION FACTOR 3C POLYPEPTIDE 1"/>
    <property type="match status" value="1"/>
</dbReference>
<proteinExistence type="predicted"/>
<feature type="region of interest" description="Disordered" evidence="6">
    <location>
        <begin position="803"/>
        <end position="824"/>
    </location>
</feature>
<sequence length="1910" mass="212207">MGDLNGLMRALRDEIALAGKEGATVQAVLAGIDWFYQNKAKQQREIQSDVPLQNVDRAFQERVWSWLTKDRFVSIGGSKEGNSLTLSELEARNLEPDPLRIFITEQQIWITLTGKEKDTRKIPNKSFELLSVIAAHREKGITQPELVRITGQDKRSVPSRTQKLAEAGHIKKIAVLANSANTSLLVHSKFSAQFTSPSAGTQGDWSVNTEAGLPNVLVGRNKHSKAEKEIRSAIKLLENSQNHLMLWDDVRVKCAANPVVSRLLAGGIRRLEELGVTARVRAPTALVRNSAKTQLYRCIQLLRVPTEEDWRLLFQSTKPEHDKQTESVPKQDVHHELHSTSSMAMTEAFNLTAGNEFIENTEPAFVPLWSPDRLLTHTIYSALLEAGTTGLSTKDLKRMVSGLFYSRPIDRFLDRCVKSWQRSQPSHLRHLAVVRDSAQLGKTSFYVYFVHDAFGVKVDNGETFWEAIQLYSEPDQTTSVDEYGFEILPSSMFAGNKNDLTLKKALKAAENDAQVLSVKQNQKRKSKKSQLQAAHTSPKISLRTSQQGYGNAAPTTGLGRGRPRKYPNNSDTLDFSKMSPTQINNAITSQKRAQEYLRKKARKEVEARVSRGMKKDEAEKIVIAELGLTPQSYLRNTIQEPEGLKMAGRGRAIKRKREKILSTYLPSILAHTLPLYGHGRPFSDTPEEPPKKRRKLSKTKIGYLPSVLAHTSLVPPSYTNNESRGSTSKTSPDDLLPLAPSLALSYEISEFVEPDTGATGSARLLGTEDTLGPQAILVCPEVSQEPIEIHENRQDNAILTENAESHPSRPQDSSTRSNVAITPVLKRKASASELATFSSKKQRNDSLGGSSIQALQENLNNAKSNILDRDLIAAATTSVQDFGPGNNRHSAEIAGANSRSHTPPDAWPDFITKHQPSPGGEKHDLAATGTDKASPVKRKRQRMAPFGGTIAAMRKLIILDIVKNCNGVFPGDGELVHPFTTAYVKKFPDAKPDSKTIKVAKTTLIGDGQLKQIFFTFRASTGTVHTKSIIALPQVADMDERVKELQDAMTKTHPYPYYPTGTDVRADLMPKSISLDTGSSRISRRATTVKDLPVVSAVVVPQHGVRLRDQDQHKASTKSTVSADLQSLQQAKSKQNEVPSEVSAVYRGYQHEEQTVGKQTTRERANESITEDETTAKKPRRSEITSQAQVQAQPEETVFPTSIRAQLSEAAAKPLNEISVPTRPSSLEPQPRYETPIDQVMAGQNHATDSRDYQSLGTPHDASIAIEIGSQYDSFAAAQMRAPFQASGPLEPLPPAGNFIADNERNGTHPSVTKPQDIFVHCPFPMENFVSVPIVKNPVGRKRVNKVPAEGPKKKKARSKDSAVDGAPLAQHLLKRLAVKNGGSKSQNGKTVKSRAVGPKPSTLELHEQKQEKTPGIRYSKSSQTQTRQIEFRRERRTWEPENDQKLLIATLTCHVAYGGLREENHWIIVSKMLGNIYDKELCRRRWTSIRAKFRGDMEVIYPELRSALLDSYEKGKMPKLDYAHIWENDWEGILAWAMDRIENPASEDIDLPTSRDAFESAFSVQEFPPCEGPDFFENKRVASGPVRLGVLNTGARVLTEESKRPVTESEVAKSYILANVLTPKEVYNAEKARERLLGLSEATVEHALNGLLADKVVAQTNRGRAAPGRTYDISRFYLKAMQWKLSVAHFKYAAAFKEILDQKLDMDGKMQYKQAFGNGEMITLINLLADGLLYIDGKDIPNGKFGLATEGYKTRSMDKKVYNFGIHIKPKKDYIKGQPCAPLPLPPTQCHYQSVENAKLPLNPLWIDINGDLLPVMWDLAVAAVATFLVLNTGSNAENIAKKLHPCVASFEVQLIMQWLVDAGAAEWKDERQDCLNLKTWWWSVITTPIARNANTEEATMIAGQPMQQ</sequence>
<feature type="region of interest" description="Disordered" evidence="6">
    <location>
        <begin position="713"/>
        <end position="736"/>
    </location>
</feature>
<accession>A0A8H3EJH5</accession>
<feature type="region of interest" description="Disordered" evidence="6">
    <location>
        <begin position="516"/>
        <end position="577"/>
    </location>
</feature>
<feature type="compositionally biased region" description="Polar residues" evidence="6">
    <location>
        <begin position="810"/>
        <end position="820"/>
    </location>
</feature>
<feature type="compositionally biased region" description="Polar residues" evidence="6">
    <location>
        <begin position="567"/>
        <end position="577"/>
    </location>
</feature>
<feature type="region of interest" description="Disordered" evidence="6">
    <location>
        <begin position="1343"/>
        <end position="1365"/>
    </location>
</feature>
<keyword evidence="4" id="KW-0804">Transcription</keyword>
<feature type="compositionally biased region" description="Polar residues" evidence="6">
    <location>
        <begin position="1184"/>
        <end position="1198"/>
    </location>
</feature>
<name>A0A8H3EJH5_9LECA</name>
<evidence type="ECO:0000313" key="9">
    <source>
        <dbReference type="EMBL" id="CAF9906483.1"/>
    </source>
</evidence>
<dbReference type="Pfam" id="PF20222">
    <property type="entry name" value="DUF6581"/>
    <property type="match status" value="1"/>
</dbReference>
<feature type="region of interest" description="Disordered" evidence="6">
    <location>
        <begin position="879"/>
        <end position="940"/>
    </location>
</feature>
<evidence type="ECO:0000256" key="1">
    <source>
        <dbReference type="ARBA" id="ARBA00004123"/>
    </source>
</evidence>
<keyword evidence="10" id="KW-1185">Reference proteome</keyword>
<reference evidence="9" key="1">
    <citation type="submission" date="2021-03" db="EMBL/GenBank/DDBJ databases">
        <authorList>
            <person name="Tagirdzhanova G."/>
        </authorList>
    </citation>
    <scope>NUCLEOTIDE SEQUENCE</scope>
</reference>
<feature type="domain" description="Transcription factor tau subunit sfc3/Tfc3 C-terminal" evidence="8">
    <location>
        <begin position="1433"/>
        <end position="1842"/>
    </location>
</feature>
<dbReference type="GO" id="GO:0000127">
    <property type="term" value="C:transcription factor TFIIIC complex"/>
    <property type="evidence" value="ECO:0007669"/>
    <property type="project" value="InterPro"/>
</dbReference>
<evidence type="ECO:0000256" key="3">
    <source>
        <dbReference type="ARBA" id="ARBA00023125"/>
    </source>
</evidence>
<protein>
    <recommendedName>
        <fullName evidence="11">Myb-like domain-containing protein</fullName>
    </recommendedName>
</protein>
<dbReference type="PANTHER" id="PTHR15180">
    <property type="entry name" value="GENERAL TRANSCRIPTION FACTOR 3C POLYPEPTIDE 1"/>
    <property type="match status" value="1"/>
</dbReference>
<feature type="compositionally biased region" description="Polar residues" evidence="6">
    <location>
        <begin position="1117"/>
        <end position="1138"/>
    </location>
</feature>
<feature type="region of interest" description="Disordered" evidence="6">
    <location>
        <begin position="676"/>
        <end position="697"/>
    </location>
</feature>
<dbReference type="OrthoDB" id="5403573at2759"/>
<evidence type="ECO:0000256" key="2">
    <source>
        <dbReference type="ARBA" id="ARBA00022553"/>
    </source>
</evidence>
<evidence type="ECO:0000313" key="10">
    <source>
        <dbReference type="Proteomes" id="UP000664169"/>
    </source>
</evidence>
<dbReference type="Proteomes" id="UP000664169">
    <property type="component" value="Unassembled WGS sequence"/>
</dbReference>
<dbReference type="GO" id="GO:0042791">
    <property type="term" value="P:5S class rRNA transcription by RNA polymerase III"/>
    <property type="evidence" value="ECO:0007669"/>
    <property type="project" value="TreeGrafter"/>
</dbReference>
<dbReference type="GO" id="GO:0003677">
    <property type="term" value="F:DNA binding"/>
    <property type="evidence" value="ECO:0007669"/>
    <property type="project" value="UniProtKB-KW"/>
</dbReference>
<feature type="compositionally biased region" description="Basic and acidic residues" evidence="6">
    <location>
        <begin position="1405"/>
        <end position="1415"/>
    </location>
</feature>
<evidence type="ECO:0008006" key="11">
    <source>
        <dbReference type="Google" id="ProtNLM"/>
    </source>
</evidence>
<evidence type="ECO:0000259" key="7">
    <source>
        <dbReference type="Pfam" id="PF04182"/>
    </source>
</evidence>
<dbReference type="InterPro" id="IPR007309">
    <property type="entry name" value="TFIIIC_Bblock-bd"/>
</dbReference>
<dbReference type="GO" id="GO:0006384">
    <property type="term" value="P:transcription initiation at RNA polymerase III promoter"/>
    <property type="evidence" value="ECO:0007669"/>
    <property type="project" value="InterPro"/>
</dbReference>
<dbReference type="Pfam" id="PF04182">
    <property type="entry name" value="B-block_TFIIIC"/>
    <property type="match status" value="1"/>
</dbReference>
<evidence type="ECO:0000256" key="4">
    <source>
        <dbReference type="ARBA" id="ARBA00023163"/>
    </source>
</evidence>
<comment type="subcellular location">
    <subcellularLocation>
        <location evidence="1">Nucleus</location>
    </subcellularLocation>
</comment>
<feature type="region of interest" description="Disordered" evidence="6">
    <location>
        <begin position="1106"/>
        <end position="1198"/>
    </location>
</feature>
<evidence type="ECO:0000256" key="5">
    <source>
        <dbReference type="ARBA" id="ARBA00023242"/>
    </source>
</evidence>
<dbReference type="EMBL" id="CAJPDQ010000003">
    <property type="protein sequence ID" value="CAF9906483.1"/>
    <property type="molecule type" value="Genomic_DNA"/>
</dbReference>